<feature type="coiled-coil region" evidence="13">
    <location>
        <begin position="424"/>
        <end position="451"/>
    </location>
</feature>
<evidence type="ECO:0000259" key="15">
    <source>
        <dbReference type="Pfam" id="PF00266"/>
    </source>
</evidence>
<evidence type="ECO:0000256" key="13">
    <source>
        <dbReference type="SAM" id="Coils"/>
    </source>
</evidence>
<keyword evidence="17" id="KW-1185">Reference proteome</keyword>
<keyword evidence="13" id="KW-0175">Coiled coil</keyword>
<dbReference type="EMBL" id="MU825397">
    <property type="protein sequence ID" value="KAJ7394172.1"/>
    <property type="molecule type" value="Genomic_DNA"/>
</dbReference>
<dbReference type="EC" id="2.6.1.52" evidence="12"/>
<keyword evidence="8 12" id="KW-0718">Serine biosynthesis</keyword>
<evidence type="ECO:0000256" key="1">
    <source>
        <dbReference type="ARBA" id="ARBA00001933"/>
    </source>
</evidence>
<dbReference type="InterPro" id="IPR015421">
    <property type="entry name" value="PyrdxlP-dep_Trfase_major"/>
</dbReference>
<gene>
    <name evidence="16" type="primary">PSAT1</name>
    <name evidence="16" type="ORF">OS493_003852</name>
</gene>
<proteinExistence type="inferred from homology"/>
<feature type="compositionally biased region" description="Polar residues" evidence="14">
    <location>
        <begin position="539"/>
        <end position="564"/>
    </location>
</feature>
<evidence type="ECO:0000256" key="5">
    <source>
        <dbReference type="ARBA" id="ARBA00022605"/>
    </source>
</evidence>
<feature type="region of interest" description="Disordered" evidence="14">
    <location>
        <begin position="493"/>
        <end position="594"/>
    </location>
</feature>
<comment type="cofactor">
    <cofactor evidence="1 11">
        <name>pyridoxal 5'-phosphate</name>
        <dbReference type="ChEBI" id="CHEBI:597326"/>
    </cofactor>
</comment>
<dbReference type="Gene3D" id="3.90.1150.10">
    <property type="entry name" value="Aspartate Aminotransferase, domain 1"/>
    <property type="match status" value="1"/>
</dbReference>
<feature type="region of interest" description="Disordered" evidence="14">
    <location>
        <begin position="627"/>
        <end position="675"/>
    </location>
</feature>
<evidence type="ECO:0000313" key="16">
    <source>
        <dbReference type="EMBL" id="KAJ7394172.1"/>
    </source>
</evidence>
<name>A0A9X0A6D5_9CNID</name>
<accession>A0A9X0A6D5</accession>
<evidence type="ECO:0000256" key="8">
    <source>
        <dbReference type="ARBA" id="ARBA00023299"/>
    </source>
</evidence>
<comment type="catalytic activity">
    <reaction evidence="9">
        <text>4-(phosphooxy)-L-threonine + 2-oxoglutarate = (R)-3-hydroxy-2-oxo-4-phosphooxybutanoate + L-glutamate</text>
        <dbReference type="Rhea" id="RHEA:16573"/>
        <dbReference type="ChEBI" id="CHEBI:16810"/>
        <dbReference type="ChEBI" id="CHEBI:29985"/>
        <dbReference type="ChEBI" id="CHEBI:58452"/>
        <dbReference type="ChEBI" id="CHEBI:58538"/>
        <dbReference type="EC" id="2.6.1.52"/>
    </reaction>
</comment>
<dbReference type="AlphaFoldDB" id="A0A9X0A6D5"/>
<comment type="catalytic activity">
    <reaction evidence="10 12">
        <text>O-phospho-L-serine + 2-oxoglutarate = 3-phosphooxypyruvate + L-glutamate</text>
        <dbReference type="Rhea" id="RHEA:14329"/>
        <dbReference type="ChEBI" id="CHEBI:16810"/>
        <dbReference type="ChEBI" id="CHEBI:18110"/>
        <dbReference type="ChEBI" id="CHEBI:29985"/>
        <dbReference type="ChEBI" id="CHEBI:57524"/>
        <dbReference type="EC" id="2.6.1.52"/>
    </reaction>
</comment>
<evidence type="ECO:0000256" key="6">
    <source>
        <dbReference type="ARBA" id="ARBA00022679"/>
    </source>
</evidence>
<dbReference type="CDD" id="cd00611">
    <property type="entry name" value="PSAT_like"/>
    <property type="match status" value="1"/>
</dbReference>
<evidence type="ECO:0000256" key="12">
    <source>
        <dbReference type="RuleBase" id="RU004505"/>
    </source>
</evidence>
<evidence type="ECO:0000313" key="17">
    <source>
        <dbReference type="Proteomes" id="UP001163046"/>
    </source>
</evidence>
<dbReference type="GO" id="GO:0006564">
    <property type="term" value="P:L-serine biosynthetic process"/>
    <property type="evidence" value="ECO:0007669"/>
    <property type="project" value="UniProtKB-KW"/>
</dbReference>
<dbReference type="NCBIfam" id="NF003764">
    <property type="entry name" value="PRK05355.1"/>
    <property type="match status" value="1"/>
</dbReference>
<dbReference type="InterPro" id="IPR015422">
    <property type="entry name" value="PyrdxlP-dep_Trfase_small"/>
</dbReference>
<evidence type="ECO:0000256" key="2">
    <source>
        <dbReference type="ARBA" id="ARBA00005099"/>
    </source>
</evidence>
<evidence type="ECO:0000256" key="7">
    <source>
        <dbReference type="ARBA" id="ARBA00022898"/>
    </source>
</evidence>
<dbReference type="GO" id="GO:0004648">
    <property type="term" value="F:O-phospho-L-serine:2-oxoglutarate aminotransferase activity"/>
    <property type="evidence" value="ECO:0007669"/>
    <property type="project" value="UniProtKB-EC"/>
</dbReference>
<dbReference type="InterPro" id="IPR020578">
    <property type="entry name" value="Aminotrans_V_PyrdxlP_BS"/>
</dbReference>
<feature type="domain" description="Aminotransferase class V" evidence="15">
    <location>
        <begin position="8"/>
        <end position="356"/>
    </location>
</feature>
<comment type="pathway">
    <text evidence="2 12">Amino-acid biosynthesis; L-serine biosynthesis; L-serine from 3-phospho-D-glycerate: step 2/3.</text>
</comment>
<dbReference type="InterPro" id="IPR015424">
    <property type="entry name" value="PyrdxlP-dep_Trfase"/>
</dbReference>
<dbReference type="GO" id="GO:0005737">
    <property type="term" value="C:cytoplasm"/>
    <property type="evidence" value="ECO:0007669"/>
    <property type="project" value="TreeGrafter"/>
</dbReference>
<keyword evidence="4 12" id="KW-0032">Aminotransferase</keyword>
<organism evidence="16 17">
    <name type="scientific">Desmophyllum pertusum</name>
    <dbReference type="NCBI Taxonomy" id="174260"/>
    <lineage>
        <taxon>Eukaryota</taxon>
        <taxon>Metazoa</taxon>
        <taxon>Cnidaria</taxon>
        <taxon>Anthozoa</taxon>
        <taxon>Hexacorallia</taxon>
        <taxon>Scleractinia</taxon>
        <taxon>Caryophylliina</taxon>
        <taxon>Caryophylliidae</taxon>
        <taxon>Desmophyllum</taxon>
    </lineage>
</organism>
<dbReference type="OrthoDB" id="1703350at2759"/>
<protein>
    <recommendedName>
        <fullName evidence="12">Phosphoserine aminotransferase</fullName>
        <ecNumber evidence="12">2.6.1.52</ecNumber>
    </recommendedName>
</protein>
<evidence type="ECO:0000256" key="3">
    <source>
        <dbReference type="ARBA" id="ARBA00006904"/>
    </source>
</evidence>
<dbReference type="Pfam" id="PF00266">
    <property type="entry name" value="Aminotran_5"/>
    <property type="match status" value="1"/>
</dbReference>
<keyword evidence="6 12" id="KW-0808">Transferase</keyword>
<keyword evidence="5 12" id="KW-0028">Amino-acid biosynthesis</keyword>
<evidence type="ECO:0000256" key="10">
    <source>
        <dbReference type="ARBA" id="ARBA00049007"/>
    </source>
</evidence>
<dbReference type="InterPro" id="IPR022278">
    <property type="entry name" value="Pser_aminoTfrase"/>
</dbReference>
<evidence type="ECO:0000256" key="11">
    <source>
        <dbReference type="RuleBase" id="RU004504"/>
    </source>
</evidence>
<dbReference type="PROSITE" id="PS00595">
    <property type="entry name" value="AA_TRANSFER_CLASS_5"/>
    <property type="match status" value="1"/>
</dbReference>
<dbReference type="PANTHER" id="PTHR43247:SF1">
    <property type="entry name" value="PHOSPHOSERINE AMINOTRANSFERASE"/>
    <property type="match status" value="1"/>
</dbReference>
<dbReference type="PANTHER" id="PTHR43247">
    <property type="entry name" value="PHOSPHOSERINE AMINOTRANSFERASE"/>
    <property type="match status" value="1"/>
</dbReference>
<evidence type="ECO:0000256" key="14">
    <source>
        <dbReference type="SAM" id="MobiDB-lite"/>
    </source>
</evidence>
<sequence length="719" mass="80188">MTDTDRRVLNFSAGPAKLPEEVLAQAQKELLSYGNLGISVMEMSHRSATFTKIVNEAESDLRELLNIPDNYKVLFLQGGGTGQFAAIPLNLAKEGASADYIVTGAWSAKAAKEAEKFVKVNPVFKKLDKYNRIPQQEEWNLDPNASYVYYCANETIHGVEFDFVPETNGIPLVCDMSSNILSRPVDVSKFGLIYGGAQKNVGCAGVTLVIVREDLISTPSPQCPVVFDYKIQAGMNSLYNTPPTYSIYIMGLVFKWLIKNGGIQEINRINQMKSDLLYELVDSSNGFYCGTVETKSRSRMNAPFRIASPGGDQELEKMFLEETAAKDMIQLKGHRSVGGIRVSMYNAVKLDDVKTLVDFMKDFRQRNQKQSQRHGREPVEAKMNKLKEDKLSVTMKGAIARNSAAENKMKANMNAMSYGNQKCLQSLEYCKNKYEKRQRELQNEKQRMLHHRRLSDETASRKISAPACMVSVVEYKDMSSSGEFITDLQRIGSARVRPRSSSFTNGGRLPSLARGNGGNSPEPFNAKNGGLTLPAIEPNGSSHGRQRRLSATSLSVPTMTSVTQARSAPSSPSAPRREFAGIPSPRLGRSKSPARELGGIHSLLDNAREKQMQLLYFASAKMKENRLERQQPFDEAETEQNVKSSLASFEESQDNPKTRKISSPGTVLSPVSSPTPPWNTLLMMMKSQHWRKISIKFDIANTLERLLCRSRMTKDYPMN</sequence>
<dbReference type="HAMAP" id="MF_00160">
    <property type="entry name" value="SerC_aminotrans_5"/>
    <property type="match status" value="1"/>
</dbReference>
<reference evidence="16" key="1">
    <citation type="submission" date="2023-01" db="EMBL/GenBank/DDBJ databases">
        <title>Genome assembly of the deep-sea coral Lophelia pertusa.</title>
        <authorList>
            <person name="Herrera S."/>
            <person name="Cordes E."/>
        </authorList>
    </citation>
    <scope>NUCLEOTIDE SEQUENCE</scope>
    <source>
        <strain evidence="16">USNM1676648</strain>
        <tissue evidence="16">Polyp</tissue>
    </source>
</reference>
<keyword evidence="7" id="KW-0663">Pyridoxal phosphate</keyword>
<evidence type="ECO:0000256" key="4">
    <source>
        <dbReference type="ARBA" id="ARBA00022576"/>
    </source>
</evidence>
<dbReference type="InterPro" id="IPR000192">
    <property type="entry name" value="Aminotrans_V_dom"/>
</dbReference>
<feature type="compositionally biased region" description="Low complexity" evidence="14">
    <location>
        <begin position="662"/>
        <end position="672"/>
    </location>
</feature>
<feature type="compositionally biased region" description="Low complexity" evidence="14">
    <location>
        <begin position="565"/>
        <end position="574"/>
    </location>
</feature>
<comment type="caution">
    <text evidence="16">The sequence shown here is derived from an EMBL/GenBank/DDBJ whole genome shotgun (WGS) entry which is preliminary data.</text>
</comment>
<dbReference type="FunFam" id="3.90.1150.10:FF:000006">
    <property type="entry name" value="Phosphoserine aminotransferase"/>
    <property type="match status" value="1"/>
</dbReference>
<dbReference type="NCBIfam" id="TIGR01364">
    <property type="entry name" value="serC_1"/>
    <property type="match status" value="1"/>
</dbReference>
<evidence type="ECO:0000256" key="9">
    <source>
        <dbReference type="ARBA" id="ARBA00047630"/>
    </source>
</evidence>
<dbReference type="FunFam" id="3.40.640.10:FF:000010">
    <property type="entry name" value="Phosphoserine aminotransferase"/>
    <property type="match status" value="1"/>
</dbReference>
<dbReference type="GO" id="GO:0030170">
    <property type="term" value="F:pyridoxal phosphate binding"/>
    <property type="evidence" value="ECO:0007669"/>
    <property type="project" value="TreeGrafter"/>
</dbReference>
<comment type="similarity">
    <text evidence="3">Belongs to the class-V pyridoxal-phosphate-dependent aminotransferase family. SerC subfamily.</text>
</comment>
<dbReference type="SUPFAM" id="SSF53383">
    <property type="entry name" value="PLP-dependent transferases"/>
    <property type="match status" value="1"/>
</dbReference>
<dbReference type="Gene3D" id="3.40.640.10">
    <property type="entry name" value="Type I PLP-dependent aspartate aminotransferase-like (Major domain)"/>
    <property type="match status" value="1"/>
</dbReference>
<dbReference type="Proteomes" id="UP001163046">
    <property type="component" value="Unassembled WGS sequence"/>
</dbReference>